<comment type="catalytic activity">
    <reaction evidence="6">
        <text>N(2)-acetyl-L-ornithine + L-glutamate = N-acetyl-L-glutamate + L-ornithine</text>
        <dbReference type="Rhea" id="RHEA:15349"/>
        <dbReference type="ChEBI" id="CHEBI:29985"/>
        <dbReference type="ChEBI" id="CHEBI:44337"/>
        <dbReference type="ChEBI" id="CHEBI:46911"/>
        <dbReference type="ChEBI" id="CHEBI:57805"/>
        <dbReference type="EC" id="2.3.1.35"/>
    </reaction>
</comment>
<comment type="function">
    <text evidence="6">Catalyzes two activities which are involved in the cyclic version of arginine biosynthesis: the synthesis of N-acetylglutamate from glutamate and acetyl-CoA as the acetyl donor, and of ornithine by transacetylation between N(2)-acetylornithine and glutamate.</text>
</comment>
<comment type="similarity">
    <text evidence="1 6">Belongs to the ArgJ family.</text>
</comment>
<gene>
    <name evidence="6 7" type="primary">argJ</name>
    <name evidence="7" type="ORF">L2A60_14485</name>
</gene>
<evidence type="ECO:0000256" key="1">
    <source>
        <dbReference type="ARBA" id="ARBA00006774"/>
    </source>
</evidence>
<dbReference type="NCBIfam" id="NF003802">
    <property type="entry name" value="PRK05388.1"/>
    <property type="match status" value="1"/>
</dbReference>
<dbReference type="Proteomes" id="UP001521209">
    <property type="component" value="Unassembled WGS sequence"/>
</dbReference>
<feature type="site" description="Involved in the stabilization of negative charge on the oxyanion by the formation of the oxyanion hole" evidence="6">
    <location>
        <position position="123"/>
    </location>
</feature>
<evidence type="ECO:0000256" key="6">
    <source>
        <dbReference type="HAMAP-Rule" id="MF_01106"/>
    </source>
</evidence>
<comment type="pathway">
    <text evidence="6">Amino-acid biosynthesis; L-arginine biosynthesis; L-ornithine and N-acetyl-L-glutamate from L-glutamate and N(2)-acetyl-L-ornithine (cyclic): step 1/1.</text>
</comment>
<comment type="subunit">
    <text evidence="2 6">Heterotetramer of two alpha and two beta chains.</text>
</comment>
<dbReference type="RefSeq" id="WP_235705179.1">
    <property type="nucleotide sequence ID" value="NZ_JAKGBZ010000033.1"/>
</dbReference>
<protein>
    <recommendedName>
        <fullName evidence="6">Arginine biosynthesis bifunctional protein ArgJ</fullName>
    </recommendedName>
    <domain>
        <recommendedName>
            <fullName evidence="6">Glutamate N-acetyltransferase</fullName>
            <ecNumber evidence="6">2.3.1.35</ecNumber>
        </recommendedName>
        <alternativeName>
            <fullName evidence="6">Ornithine acetyltransferase</fullName>
            <shortName evidence="6">OATase</shortName>
        </alternativeName>
        <alternativeName>
            <fullName evidence="6">Ornithine transacetylase</fullName>
        </alternativeName>
    </domain>
    <domain>
        <recommendedName>
            <fullName evidence="6">Amino-acid acetyltransferase</fullName>
            <ecNumber evidence="6">2.3.1.1</ecNumber>
        </recommendedName>
        <alternativeName>
            <fullName evidence="6">N-acetylglutamate synthase</fullName>
            <shortName evidence="6">AGSase</shortName>
        </alternativeName>
    </domain>
    <component>
        <recommendedName>
            <fullName evidence="6">Arginine biosynthesis bifunctional protein ArgJ alpha chain</fullName>
        </recommendedName>
    </component>
    <component>
        <recommendedName>
            <fullName evidence="6">Arginine biosynthesis bifunctional protein ArgJ beta chain</fullName>
        </recommendedName>
    </component>
</protein>
<evidence type="ECO:0000256" key="5">
    <source>
        <dbReference type="ARBA" id="ARBA00023315"/>
    </source>
</evidence>
<comment type="catalytic activity">
    <reaction evidence="6">
        <text>L-glutamate + acetyl-CoA = N-acetyl-L-glutamate + CoA + H(+)</text>
        <dbReference type="Rhea" id="RHEA:24292"/>
        <dbReference type="ChEBI" id="CHEBI:15378"/>
        <dbReference type="ChEBI" id="CHEBI:29985"/>
        <dbReference type="ChEBI" id="CHEBI:44337"/>
        <dbReference type="ChEBI" id="CHEBI:57287"/>
        <dbReference type="ChEBI" id="CHEBI:57288"/>
        <dbReference type="EC" id="2.3.1.1"/>
    </reaction>
</comment>
<dbReference type="InterPro" id="IPR016117">
    <property type="entry name" value="ArgJ-like_dom_sf"/>
</dbReference>
<dbReference type="InterPro" id="IPR042195">
    <property type="entry name" value="ArgJ_beta_C"/>
</dbReference>
<feature type="site" description="Involved in the stabilization of negative charge on the oxyanion by the formation of the oxyanion hole" evidence="6">
    <location>
        <position position="122"/>
    </location>
</feature>
<name>A0ABS9E0G0_9PROT</name>
<organism evidence="7 8">
    <name type="scientific">Acidiphilium iwatense</name>
    <dbReference type="NCBI Taxonomy" id="768198"/>
    <lineage>
        <taxon>Bacteria</taxon>
        <taxon>Pseudomonadati</taxon>
        <taxon>Pseudomonadota</taxon>
        <taxon>Alphaproteobacteria</taxon>
        <taxon>Acetobacterales</taxon>
        <taxon>Acidocellaceae</taxon>
        <taxon>Acidiphilium</taxon>
    </lineage>
</organism>
<keyword evidence="6" id="KW-0963">Cytoplasm</keyword>
<dbReference type="EC" id="2.3.1.1" evidence="6"/>
<dbReference type="NCBIfam" id="TIGR00120">
    <property type="entry name" value="ArgJ"/>
    <property type="match status" value="1"/>
</dbReference>
<dbReference type="PANTHER" id="PTHR23100:SF0">
    <property type="entry name" value="ARGININE BIOSYNTHESIS BIFUNCTIONAL PROTEIN ARGJ, MITOCHONDRIAL"/>
    <property type="match status" value="1"/>
</dbReference>
<feature type="binding site" evidence="6">
    <location>
        <position position="196"/>
    </location>
    <ligand>
        <name>substrate</name>
    </ligand>
</feature>
<evidence type="ECO:0000256" key="2">
    <source>
        <dbReference type="ARBA" id="ARBA00011475"/>
    </source>
</evidence>
<comment type="subcellular location">
    <subcellularLocation>
        <location evidence="6">Cytoplasm</location>
    </subcellularLocation>
</comment>
<feature type="binding site" evidence="6">
    <location>
        <position position="281"/>
    </location>
    <ligand>
        <name>substrate</name>
    </ligand>
</feature>
<dbReference type="InterPro" id="IPR002813">
    <property type="entry name" value="Arg_biosynth_ArgJ"/>
</dbReference>
<proteinExistence type="inferred from homology"/>
<accession>A0ABS9E0G0</accession>
<evidence type="ECO:0000313" key="8">
    <source>
        <dbReference type="Proteomes" id="UP001521209"/>
    </source>
</evidence>
<feature type="chain" id="PRO_5044905804" description="Arginine biosynthesis bifunctional protein ArgJ beta chain" evidence="6">
    <location>
        <begin position="196"/>
        <end position="409"/>
    </location>
</feature>
<keyword evidence="5 6" id="KW-0012">Acyltransferase</keyword>
<sequence length="409" mass="42166">MADALPASPLALPLPELPPVAGVRFATAEAGIRYRGRTDVLLVEFAPGTAVAGVFTRNKCPGAPVSWCRNILPGGVARGLLVNAGNANVFNGVAGEAAVRASADAAGRVLGCPPEQIFLASTGVIGAPMPGGKIVAVMDDLASRLAPDGWEAASRAIMTTDTFPKAATRTARIGGTAVRISGFAKGSGMIAPDMATMLAFIVTDAAVPASVLQTMLRQGIEPSFNCITVDSDTSTSDTVLLFATGQADNSPVTDARGLAGFRRALGEVLHDLALMVVRDGEGANKLMEIAVTGAVSARSARRIGLAIANSPLVKTAVAGEDANWGRIVMAVGKAGEPAERDRLAVAVGGVWMARDGKIVDGYDETPVAAHMRGREIRITVDLGLGRGRAIVWGCDLTHGYIDINGSYRS</sequence>
<evidence type="ECO:0000313" key="7">
    <source>
        <dbReference type="EMBL" id="MCF3947885.1"/>
    </source>
</evidence>
<dbReference type="EMBL" id="JAKGBZ010000033">
    <property type="protein sequence ID" value="MCF3947885.1"/>
    <property type="molecule type" value="Genomic_DNA"/>
</dbReference>
<dbReference type="Gene3D" id="3.60.70.12">
    <property type="entry name" value="L-amino peptidase D-ALA esterase/amidase"/>
    <property type="match status" value="1"/>
</dbReference>
<dbReference type="Pfam" id="PF01960">
    <property type="entry name" value="ArgJ"/>
    <property type="match status" value="1"/>
</dbReference>
<keyword evidence="6" id="KW-0028">Amino-acid biosynthesis</keyword>
<dbReference type="HAMAP" id="MF_01106">
    <property type="entry name" value="ArgJ"/>
    <property type="match status" value="1"/>
</dbReference>
<dbReference type="Gene3D" id="3.10.20.340">
    <property type="entry name" value="ArgJ beta chain, C-terminal domain"/>
    <property type="match status" value="1"/>
</dbReference>
<evidence type="ECO:0000256" key="4">
    <source>
        <dbReference type="ARBA" id="ARBA00022813"/>
    </source>
</evidence>
<feature type="site" description="Cleavage; by autolysis" evidence="6">
    <location>
        <begin position="195"/>
        <end position="196"/>
    </location>
</feature>
<dbReference type="SUPFAM" id="SSF56266">
    <property type="entry name" value="DmpA/ArgJ-like"/>
    <property type="match status" value="1"/>
</dbReference>
<feature type="binding site" evidence="6">
    <location>
        <position position="159"/>
    </location>
    <ligand>
        <name>substrate</name>
    </ligand>
</feature>
<dbReference type="PANTHER" id="PTHR23100">
    <property type="entry name" value="ARGININE BIOSYNTHESIS BIFUNCTIONAL PROTEIN ARGJ"/>
    <property type="match status" value="1"/>
</dbReference>
<feature type="binding site" evidence="6">
    <location>
        <position position="185"/>
    </location>
    <ligand>
        <name>substrate</name>
    </ligand>
</feature>
<reference evidence="7 8" key="1">
    <citation type="submission" date="2022-01" db="EMBL/GenBank/DDBJ databases">
        <authorList>
            <person name="Won M."/>
            <person name="Kim S.-J."/>
            <person name="Kwon S.-W."/>
        </authorList>
    </citation>
    <scope>NUCLEOTIDE SEQUENCE [LARGE SCALE GENOMIC DNA]</scope>
    <source>
        <strain evidence="7 8">KCTC 23505</strain>
    </source>
</reference>
<feature type="binding site" evidence="6">
    <location>
        <position position="409"/>
    </location>
    <ligand>
        <name>substrate</name>
    </ligand>
</feature>
<keyword evidence="4 6" id="KW-0068">Autocatalytic cleavage</keyword>
<keyword evidence="3 6" id="KW-0808">Transferase</keyword>
<keyword evidence="6" id="KW-0055">Arginine biosynthesis</keyword>
<feature type="chain" id="PRO_5044905803" description="Arginine biosynthesis bifunctional protein ArgJ alpha chain" evidence="6">
    <location>
        <begin position="1"/>
        <end position="195"/>
    </location>
</feature>
<evidence type="ECO:0000256" key="3">
    <source>
        <dbReference type="ARBA" id="ARBA00022679"/>
    </source>
</evidence>
<comment type="pathway">
    <text evidence="6">Amino-acid biosynthesis; L-arginine biosynthesis; N(2)-acetyl-L-ornithine from L-glutamate: step 1/4.</text>
</comment>
<dbReference type="CDD" id="cd02152">
    <property type="entry name" value="OAT"/>
    <property type="match status" value="1"/>
</dbReference>
<dbReference type="EC" id="2.3.1.35" evidence="6"/>
<comment type="caution">
    <text evidence="7">The sequence shown here is derived from an EMBL/GenBank/DDBJ whole genome shotgun (WGS) entry which is preliminary data.</text>
</comment>
<keyword evidence="6" id="KW-0511">Multifunctional enzyme</keyword>
<dbReference type="GO" id="GO:0004358">
    <property type="term" value="F:L-glutamate N-acetyltransferase activity, acting on acetyl-L-ornithine as donor"/>
    <property type="evidence" value="ECO:0007669"/>
    <property type="project" value="UniProtKB-EC"/>
</dbReference>
<feature type="active site" description="Nucleophile" evidence="6">
    <location>
        <position position="196"/>
    </location>
</feature>
<feature type="binding site" evidence="6">
    <location>
        <position position="404"/>
    </location>
    <ligand>
        <name>substrate</name>
    </ligand>
</feature>
<keyword evidence="8" id="KW-1185">Reference proteome</keyword>